<evidence type="ECO:0000313" key="2">
    <source>
        <dbReference type="Proteomes" id="UP000219058"/>
    </source>
</evidence>
<evidence type="ECO:0000313" key="1">
    <source>
        <dbReference type="EMBL" id="PDP59655.1"/>
    </source>
</evidence>
<organism evidence="1 2">
    <name type="scientific">Prevotella intermedia</name>
    <dbReference type="NCBI Taxonomy" id="28131"/>
    <lineage>
        <taxon>Bacteria</taxon>
        <taxon>Pseudomonadati</taxon>
        <taxon>Bacteroidota</taxon>
        <taxon>Bacteroidia</taxon>
        <taxon>Bacteroidales</taxon>
        <taxon>Prevotellaceae</taxon>
        <taxon>Prevotella</taxon>
    </lineage>
</organism>
<sequence length="326" mass="38524">MENKKITISNGLTKDEELEKDLHFDYRAYLEGYYDDKIIPVEETEEYKFCRILTKTPFEDDAKAIYDDLCRIKTGDISIQKEEERQRSLKHDRTCLGVANALLVLSTNNEVSLKGKNYEKELNPEMKKMLEEATLKIYKELRLDFTDMTFEEGKEILEGNLCDDIYEFMDEYWEEYAFEMGLNSEERAGGWNPEYIDDDMIWCYIGGKALQREITKQQITSVISTLEKDIKNNTKNGRPIKNIRLLCAIHVFMKQHNYRPNNSIYRIIGECVCFMELIDEDVIKGWKDKLKKKEPGQYFYPLTYYIKQMCAKQKVIDIEILPPLPF</sequence>
<accession>A0A2A6EEC8</accession>
<dbReference type="Proteomes" id="UP000219058">
    <property type="component" value="Unassembled WGS sequence"/>
</dbReference>
<gene>
    <name evidence="1" type="ORF">CLI71_08480</name>
</gene>
<dbReference type="RefSeq" id="WP_097550569.1">
    <property type="nucleotide sequence ID" value="NZ_NSLY01000023.1"/>
</dbReference>
<dbReference type="AlphaFoldDB" id="A0A2A6EEC8"/>
<protein>
    <submittedName>
        <fullName evidence="1">Uncharacterized protein</fullName>
    </submittedName>
</protein>
<comment type="caution">
    <text evidence="1">The sequence shown here is derived from an EMBL/GenBank/DDBJ whole genome shotgun (WGS) entry which is preliminary data.</text>
</comment>
<reference evidence="1 2" key="1">
    <citation type="submission" date="2017-09" db="EMBL/GenBank/DDBJ databases">
        <title>Phase variable restriction modification systems are present in the genome sequences of periodontal pathogens Prevotella intermedia, Tannerella forsythia and Porphyromonas gingivalis.</title>
        <authorList>
            <person name="Haigh R.D."/>
            <person name="Crawford L."/>
            <person name="Ralph J."/>
            <person name="Wanford J."/>
            <person name="Vartoukian S.R."/>
            <person name="Hijazib K."/>
            <person name="Wade W."/>
            <person name="Oggioni M.R."/>
        </authorList>
    </citation>
    <scope>NUCLEOTIDE SEQUENCE [LARGE SCALE GENOMIC DNA]</scope>
    <source>
        <strain evidence="1 2">WW2834</strain>
    </source>
</reference>
<name>A0A2A6EEC8_PREIN</name>
<proteinExistence type="predicted"/>
<dbReference type="EMBL" id="NSLY01000023">
    <property type="protein sequence ID" value="PDP59655.1"/>
    <property type="molecule type" value="Genomic_DNA"/>
</dbReference>